<dbReference type="EMBL" id="LAZR01001382">
    <property type="protein sequence ID" value="KKN45551.1"/>
    <property type="molecule type" value="Genomic_DNA"/>
</dbReference>
<reference evidence="1" key="1">
    <citation type="journal article" date="2015" name="Nature">
        <title>Complex archaea that bridge the gap between prokaryotes and eukaryotes.</title>
        <authorList>
            <person name="Spang A."/>
            <person name="Saw J.H."/>
            <person name="Jorgensen S.L."/>
            <person name="Zaremba-Niedzwiedzka K."/>
            <person name="Martijn J."/>
            <person name="Lind A.E."/>
            <person name="van Eijk R."/>
            <person name="Schleper C."/>
            <person name="Guy L."/>
            <person name="Ettema T.J."/>
        </authorList>
    </citation>
    <scope>NUCLEOTIDE SEQUENCE</scope>
</reference>
<organism evidence="1">
    <name type="scientific">marine sediment metagenome</name>
    <dbReference type="NCBI Taxonomy" id="412755"/>
    <lineage>
        <taxon>unclassified sequences</taxon>
        <taxon>metagenomes</taxon>
        <taxon>ecological metagenomes</taxon>
    </lineage>
</organism>
<dbReference type="AlphaFoldDB" id="A0A0F9T9B0"/>
<proteinExistence type="predicted"/>
<evidence type="ECO:0000313" key="1">
    <source>
        <dbReference type="EMBL" id="KKN45551.1"/>
    </source>
</evidence>
<comment type="caution">
    <text evidence="1">The sequence shown here is derived from an EMBL/GenBank/DDBJ whole genome shotgun (WGS) entry which is preliminary data.</text>
</comment>
<gene>
    <name evidence="1" type="ORF">LCGC14_0682040</name>
</gene>
<protein>
    <submittedName>
        <fullName evidence="1">Uncharacterized protein</fullName>
    </submittedName>
</protein>
<accession>A0A0F9T9B0</accession>
<name>A0A0F9T9B0_9ZZZZ</name>
<sequence>MLNITVQELYRTWEEICLEKLEEIGRSSAAEWATAMGYEENRNGVTTVIKRIRKTMPEKLKIYFEKRPRLYEVNKEI</sequence>